<feature type="region of interest" description="Disordered" evidence="1">
    <location>
        <begin position="244"/>
        <end position="279"/>
    </location>
</feature>
<keyword evidence="2" id="KW-1133">Transmembrane helix</keyword>
<dbReference type="Proteomes" id="UP001239213">
    <property type="component" value="Unassembled WGS sequence"/>
</dbReference>
<evidence type="ECO:0000313" key="4">
    <source>
        <dbReference type="Proteomes" id="UP001239213"/>
    </source>
</evidence>
<gene>
    <name evidence="3" type="ORF">CCUS01_03912</name>
</gene>
<evidence type="ECO:0000256" key="1">
    <source>
        <dbReference type="SAM" id="MobiDB-lite"/>
    </source>
</evidence>
<evidence type="ECO:0000313" key="3">
    <source>
        <dbReference type="EMBL" id="KAK1484200.1"/>
    </source>
</evidence>
<protein>
    <submittedName>
        <fullName evidence="3">Uncharacterized protein</fullName>
    </submittedName>
</protein>
<organism evidence="3 4">
    <name type="scientific">Colletotrichum cuscutae</name>
    <dbReference type="NCBI Taxonomy" id="1209917"/>
    <lineage>
        <taxon>Eukaryota</taxon>
        <taxon>Fungi</taxon>
        <taxon>Dikarya</taxon>
        <taxon>Ascomycota</taxon>
        <taxon>Pezizomycotina</taxon>
        <taxon>Sordariomycetes</taxon>
        <taxon>Hypocreomycetidae</taxon>
        <taxon>Glomerellales</taxon>
        <taxon>Glomerellaceae</taxon>
        <taxon>Colletotrichum</taxon>
        <taxon>Colletotrichum acutatum species complex</taxon>
    </lineage>
</organism>
<dbReference type="EMBL" id="MPDP01000079">
    <property type="protein sequence ID" value="KAK1484200.1"/>
    <property type="molecule type" value="Genomic_DNA"/>
</dbReference>
<keyword evidence="2" id="KW-0472">Membrane</keyword>
<evidence type="ECO:0000256" key="2">
    <source>
        <dbReference type="SAM" id="Phobius"/>
    </source>
</evidence>
<keyword evidence="2" id="KW-0812">Transmembrane</keyword>
<proteinExistence type="predicted"/>
<feature type="compositionally biased region" description="Polar residues" evidence="1">
    <location>
        <begin position="260"/>
        <end position="269"/>
    </location>
</feature>
<reference evidence="3" key="1">
    <citation type="submission" date="2016-11" db="EMBL/GenBank/DDBJ databases">
        <title>The genome sequence of Colletotrichum cuscutae.</title>
        <authorList>
            <person name="Baroncelli R."/>
        </authorList>
    </citation>
    <scope>NUCLEOTIDE SEQUENCE</scope>
    <source>
        <strain evidence="3">IMI 304802</strain>
    </source>
</reference>
<keyword evidence="4" id="KW-1185">Reference proteome</keyword>
<accession>A0AAI9Y4A3</accession>
<dbReference type="AlphaFoldDB" id="A0AAI9Y4A3"/>
<sequence>MHGNIGNGNEVAESFALGHRLCSGGILFRDKNIISFVDRNSKSMMSRNKTNLAPSLFGFLTLFPPLILSFFSFFSFLLRVYEVKVTYSKFTDRTGLGKGIHASHSRKLSSKHNRITQFPLPTAHRSPPLLLKLELEPPYATTIALFHHPVPSPTHHLHNYLFLLPTGLRKTSVATDPLIAAFIPRSQVRDAHPRENPPLDTPPWALPAVRNAENKKRITGKEILGPKGGSRPGALRLGKVMTEKNRNPHGMNPARRQHHQSATTPSIRANSIPRRKLTRPFPLPASSNILSLHSFRVRNFCMGVNVAVDDTHSYSWKKQEKKMAKRGGIGTGHVTRLFPSQRQRGTGTYANMPCMDLIQPSSKHVCSVRDATYSIVSHTLSTPYFCGPQSTCRSPPAELHSHLHGFSQRAPWLLLLALRFPCEPKPRSNPDFTPVCMAGIRHLIRGLGIPPQPGKSKALHTESGDWKKGPVLEARTHHPAHDISPRHCIRLSKMALLEPMAATGALLDGYVPRVLDFRGGGGQLGRGDLAREFRQVEGEKRGREGERIEHTSLFRVARLSPRYLAYQRNGALYCLVVVTLIWEYGYHIHSIATLHKLRPKRERIRESQVFYVLDGRACYLKSPIRMRKFDMCFAAKLPDVL</sequence>
<name>A0AAI9Y4A3_9PEZI</name>
<comment type="caution">
    <text evidence="3">The sequence shown here is derived from an EMBL/GenBank/DDBJ whole genome shotgun (WGS) entry which is preliminary data.</text>
</comment>
<feature type="transmembrane region" description="Helical" evidence="2">
    <location>
        <begin position="52"/>
        <end position="78"/>
    </location>
</feature>